<feature type="transmembrane region" description="Helical" evidence="1">
    <location>
        <begin position="6"/>
        <end position="24"/>
    </location>
</feature>
<protein>
    <submittedName>
        <fullName evidence="2 4">Uncharacterized protein</fullName>
    </submittedName>
</protein>
<dbReference type="RefSeq" id="XP_024509556.1">
    <property type="nucleotide sequence ID" value="XM_024643939.1"/>
</dbReference>
<evidence type="ECO:0000313" key="4">
    <source>
        <dbReference type="WBParaSite" id="SRAE_2000499000.1"/>
    </source>
</evidence>
<evidence type="ECO:0000313" key="2">
    <source>
        <dbReference type="EMBL" id="CEF70357.2"/>
    </source>
</evidence>
<evidence type="ECO:0000313" key="3">
    <source>
        <dbReference type="Proteomes" id="UP000035682"/>
    </source>
</evidence>
<dbReference type="WBParaSite" id="SRAE_2000499000.1">
    <property type="protein sequence ID" value="SRAE_2000499000.1"/>
    <property type="gene ID" value="WBGene00265237"/>
</dbReference>
<keyword evidence="3" id="KW-1185">Reference proteome</keyword>
<reference evidence="2 3" key="1">
    <citation type="submission" date="2014-09" db="EMBL/GenBank/DDBJ databases">
        <authorList>
            <person name="Martin A.A."/>
        </authorList>
    </citation>
    <scope>NUCLEOTIDE SEQUENCE</scope>
    <source>
        <strain evidence="3">ED321</strain>
        <strain evidence="2">ED321 Heterogonic</strain>
    </source>
</reference>
<keyword evidence="1" id="KW-1133">Transmembrane helix</keyword>
<name>A0A090LKK9_STRRB</name>
<accession>A0A090LKK9</accession>
<dbReference type="CTD" id="36382730"/>
<evidence type="ECO:0000256" key="1">
    <source>
        <dbReference type="SAM" id="Phobius"/>
    </source>
</evidence>
<proteinExistence type="predicted"/>
<dbReference type="WormBase" id="SRAE_2000499000">
    <property type="protein sequence ID" value="SRP11359"/>
    <property type="gene ID" value="WBGene00265237"/>
</dbReference>
<evidence type="ECO:0000313" key="5">
    <source>
        <dbReference type="WormBase" id="SRAE_2000499000"/>
    </source>
</evidence>
<sequence>MKYLILFYFILFISIITIINVNSAKKQQSNGTKSTPKNPRYKWKNMTSPLNGPFVTGLGQKGVQYYNQNHTSDPVTFVNVTRGLKRGRKDKGTRRLKLVIFVTKNSSSTGSKGNLACQRLRVIFNVTAKGNQTAIRSKLFNKTEKGECIIPQNSKKNNQSQNKKNK</sequence>
<reference evidence="4" key="2">
    <citation type="submission" date="2020-12" db="UniProtKB">
        <authorList>
            <consortium name="WormBaseParasite"/>
        </authorList>
    </citation>
    <scope>IDENTIFICATION</scope>
</reference>
<organism evidence="2">
    <name type="scientific">Strongyloides ratti</name>
    <name type="common">Parasitic roundworm</name>
    <dbReference type="NCBI Taxonomy" id="34506"/>
    <lineage>
        <taxon>Eukaryota</taxon>
        <taxon>Metazoa</taxon>
        <taxon>Ecdysozoa</taxon>
        <taxon>Nematoda</taxon>
        <taxon>Chromadorea</taxon>
        <taxon>Rhabditida</taxon>
        <taxon>Tylenchina</taxon>
        <taxon>Panagrolaimomorpha</taxon>
        <taxon>Strongyloidoidea</taxon>
        <taxon>Strongyloididae</taxon>
        <taxon>Strongyloides</taxon>
    </lineage>
</organism>
<dbReference type="EMBL" id="LN609529">
    <property type="protein sequence ID" value="CEF70357.2"/>
    <property type="molecule type" value="Genomic_DNA"/>
</dbReference>
<keyword evidence="1" id="KW-0472">Membrane</keyword>
<dbReference type="AlphaFoldDB" id="A0A090LKK9"/>
<keyword evidence="1" id="KW-0812">Transmembrane</keyword>
<gene>
    <name evidence="2 4 5" type="ORF">SRAE_2000499000</name>
</gene>
<dbReference type="GeneID" id="36382730"/>
<dbReference type="Proteomes" id="UP000035682">
    <property type="component" value="Unplaced"/>
</dbReference>